<dbReference type="RefSeq" id="WP_141609467.1">
    <property type="nucleotide sequence ID" value="NZ_VIGC02000008.1"/>
</dbReference>
<dbReference type="Proteomes" id="UP000317371">
    <property type="component" value="Unassembled WGS sequence"/>
</dbReference>
<keyword evidence="3" id="KW-1185">Reference proteome</keyword>
<dbReference type="InParanoid" id="A0A540VI05"/>
<feature type="compositionally biased region" description="Basic and acidic residues" evidence="1">
    <location>
        <begin position="120"/>
        <end position="137"/>
    </location>
</feature>
<reference evidence="2 3" key="1">
    <citation type="submission" date="2019-06" db="EMBL/GenBank/DDBJ databases">
        <title>Genome sequence of Litorilinea aerophila BAA-2444.</title>
        <authorList>
            <person name="Maclea K.S."/>
            <person name="Maurais E.G."/>
            <person name="Iannazzi L.C."/>
        </authorList>
    </citation>
    <scope>NUCLEOTIDE SEQUENCE [LARGE SCALE GENOMIC DNA]</scope>
    <source>
        <strain evidence="2 3">ATCC BAA-2444</strain>
    </source>
</reference>
<feature type="region of interest" description="Disordered" evidence="1">
    <location>
        <begin position="110"/>
        <end position="137"/>
    </location>
</feature>
<sequence>MNLFQRLARLLGGGAGGGQDRRTLTIYVLSHRCNEPIAGNVDLLNELSQAEEGSGYAYYTRKVLHTSGERRCFDQVEVEIWFDKNKQPIHHEVKGGRWLEEPAYQAELARFQAPPDEPEAPQHPENDTDESATKEES</sequence>
<name>A0A540VI05_9CHLR</name>
<evidence type="ECO:0000256" key="1">
    <source>
        <dbReference type="SAM" id="MobiDB-lite"/>
    </source>
</evidence>
<proteinExistence type="predicted"/>
<gene>
    <name evidence="2" type="ORF">FKZ61_07450</name>
</gene>
<evidence type="ECO:0000313" key="3">
    <source>
        <dbReference type="Proteomes" id="UP000317371"/>
    </source>
</evidence>
<protein>
    <submittedName>
        <fullName evidence="2">Uncharacterized protein</fullName>
    </submittedName>
</protein>
<dbReference type="AlphaFoldDB" id="A0A540VI05"/>
<accession>A0A540VI05</accession>
<evidence type="ECO:0000313" key="2">
    <source>
        <dbReference type="EMBL" id="TQE96322.1"/>
    </source>
</evidence>
<dbReference type="OrthoDB" id="32597at2"/>
<dbReference type="EMBL" id="VIGC01000008">
    <property type="protein sequence ID" value="TQE96322.1"/>
    <property type="molecule type" value="Genomic_DNA"/>
</dbReference>
<comment type="caution">
    <text evidence="2">The sequence shown here is derived from an EMBL/GenBank/DDBJ whole genome shotgun (WGS) entry which is preliminary data.</text>
</comment>
<organism evidence="2 3">
    <name type="scientific">Litorilinea aerophila</name>
    <dbReference type="NCBI Taxonomy" id="1204385"/>
    <lineage>
        <taxon>Bacteria</taxon>
        <taxon>Bacillati</taxon>
        <taxon>Chloroflexota</taxon>
        <taxon>Caldilineae</taxon>
        <taxon>Caldilineales</taxon>
        <taxon>Caldilineaceae</taxon>
        <taxon>Litorilinea</taxon>
    </lineage>
</organism>